<accession>A0A562V865</accession>
<dbReference type="AlphaFoldDB" id="A0A562V865"/>
<dbReference type="OrthoDB" id="5393298at2"/>
<dbReference type="SUPFAM" id="SSF117074">
    <property type="entry name" value="Hypothetical protein PA1324"/>
    <property type="match status" value="1"/>
</dbReference>
<feature type="signal peptide" evidence="1">
    <location>
        <begin position="1"/>
        <end position="17"/>
    </location>
</feature>
<organism evidence="2 3">
    <name type="scientific">Geobacter argillaceus</name>
    <dbReference type="NCBI Taxonomy" id="345631"/>
    <lineage>
        <taxon>Bacteria</taxon>
        <taxon>Pseudomonadati</taxon>
        <taxon>Thermodesulfobacteriota</taxon>
        <taxon>Desulfuromonadia</taxon>
        <taxon>Geobacterales</taxon>
        <taxon>Geobacteraceae</taxon>
        <taxon>Geobacter</taxon>
    </lineage>
</organism>
<dbReference type="PROSITE" id="PS51257">
    <property type="entry name" value="PROKAR_LIPOPROTEIN"/>
    <property type="match status" value="1"/>
</dbReference>
<gene>
    <name evidence="2" type="ORF">JN12_03570</name>
</gene>
<reference evidence="2 3" key="1">
    <citation type="submission" date="2019-07" db="EMBL/GenBank/DDBJ databases">
        <title>Genomic Encyclopedia of Archaeal and Bacterial Type Strains, Phase II (KMG-II): from individual species to whole genera.</title>
        <authorList>
            <person name="Goeker M."/>
        </authorList>
    </citation>
    <scope>NUCLEOTIDE SEQUENCE [LARGE SCALE GENOMIC DNA]</scope>
    <source>
        <strain evidence="2 3">ATCC BAA-1139</strain>
    </source>
</reference>
<dbReference type="Proteomes" id="UP000319449">
    <property type="component" value="Unassembled WGS sequence"/>
</dbReference>
<dbReference type="RefSeq" id="WP_145025289.1">
    <property type="nucleotide sequence ID" value="NZ_VLLN01000031.1"/>
</dbReference>
<name>A0A562V865_9BACT</name>
<evidence type="ECO:0000313" key="3">
    <source>
        <dbReference type="Proteomes" id="UP000319449"/>
    </source>
</evidence>
<evidence type="ECO:0008006" key="4">
    <source>
        <dbReference type="Google" id="ProtNLM"/>
    </source>
</evidence>
<evidence type="ECO:0000313" key="2">
    <source>
        <dbReference type="EMBL" id="TWJ14071.1"/>
    </source>
</evidence>
<dbReference type="EMBL" id="VLLN01000031">
    <property type="protein sequence ID" value="TWJ14071.1"/>
    <property type="molecule type" value="Genomic_DNA"/>
</dbReference>
<sequence length="290" mass="30410">MKKIIAAIGLMSAAAIAGCGGSGSSSTAQTAPVSGVVADGYLQNALVFLDKNGNYQLDAGEPNTTTDQNGGYTLNIDPADVGKYPIVAVAIKGQTIDRDTGSAVSSSYLLSTPAAGVSGTVSNFISPMSTLIMEKLQANPGMTLADAMAQLRNQLNMPAGMDMLGNYVAGAGPGQSFVAQYQTMHQVAQQMAGLMGSQSGLVMSGNNANMARFRSMMGQINQNLPQIASNAGQVNSTFMNSMMNQMQTTLTGIPVSSGLRNFSSLFRNMTSHQYFWNYSSGQMRPRSGMM</sequence>
<keyword evidence="3" id="KW-1185">Reference proteome</keyword>
<evidence type="ECO:0000256" key="1">
    <source>
        <dbReference type="SAM" id="SignalP"/>
    </source>
</evidence>
<feature type="chain" id="PRO_5022125144" description="Lipoprotein" evidence="1">
    <location>
        <begin position="18"/>
        <end position="290"/>
    </location>
</feature>
<comment type="caution">
    <text evidence="2">The sequence shown here is derived from an EMBL/GenBank/DDBJ whole genome shotgun (WGS) entry which is preliminary data.</text>
</comment>
<proteinExistence type="predicted"/>
<protein>
    <recommendedName>
        <fullName evidence="4">Lipoprotein</fullName>
    </recommendedName>
</protein>
<keyword evidence="1" id="KW-0732">Signal</keyword>